<dbReference type="InterPro" id="IPR036938">
    <property type="entry name" value="PAP2/HPO_sf"/>
</dbReference>
<dbReference type="EMBL" id="DYZA01000003">
    <property type="protein sequence ID" value="HJD96049.1"/>
    <property type="molecule type" value="Genomic_DNA"/>
</dbReference>
<feature type="transmembrane region" description="Helical" evidence="7">
    <location>
        <begin position="20"/>
        <end position="49"/>
    </location>
</feature>
<feature type="domain" description="Phosphatidic acid phosphatase type 2/haloperoxidase" evidence="8">
    <location>
        <begin position="61"/>
        <end position="188"/>
    </location>
</feature>
<evidence type="ECO:0000256" key="1">
    <source>
        <dbReference type="ARBA" id="ARBA00004651"/>
    </source>
</evidence>
<evidence type="ECO:0000256" key="4">
    <source>
        <dbReference type="ARBA" id="ARBA00022801"/>
    </source>
</evidence>
<dbReference type="InterPro" id="IPR000326">
    <property type="entry name" value="PAP2/HPO"/>
</dbReference>
<dbReference type="Pfam" id="PF01569">
    <property type="entry name" value="PAP2"/>
    <property type="match status" value="1"/>
</dbReference>
<evidence type="ECO:0000313" key="10">
    <source>
        <dbReference type="Proteomes" id="UP000698963"/>
    </source>
</evidence>
<dbReference type="RefSeq" id="WP_304120110.1">
    <property type="nucleotide sequence ID" value="NZ_DYZA01000003.1"/>
</dbReference>
<comment type="caution">
    <text evidence="9">The sequence shown here is derived from an EMBL/GenBank/DDBJ whole genome shotgun (WGS) entry which is preliminary data.</text>
</comment>
<name>A0A921DQ49_9BACT</name>
<keyword evidence="2" id="KW-1003">Cell membrane</keyword>
<keyword evidence="6 7" id="KW-0472">Membrane</keyword>
<dbReference type="PANTHER" id="PTHR14969:SF62">
    <property type="entry name" value="DECAPRENYLPHOSPHORYL-5-PHOSPHORIBOSE PHOSPHATASE RV3807C-RELATED"/>
    <property type="match status" value="1"/>
</dbReference>
<dbReference type="GO" id="GO:0005886">
    <property type="term" value="C:plasma membrane"/>
    <property type="evidence" value="ECO:0007669"/>
    <property type="project" value="UniProtKB-SubCell"/>
</dbReference>
<evidence type="ECO:0000313" key="9">
    <source>
        <dbReference type="EMBL" id="HJD96049.1"/>
    </source>
</evidence>
<dbReference type="SUPFAM" id="SSF48317">
    <property type="entry name" value="Acid phosphatase/Vanadium-dependent haloperoxidase"/>
    <property type="match status" value="1"/>
</dbReference>
<comment type="subcellular location">
    <subcellularLocation>
        <location evidence="1">Cell membrane</location>
        <topology evidence="1">Multi-pass membrane protein</topology>
    </subcellularLocation>
</comment>
<evidence type="ECO:0000256" key="7">
    <source>
        <dbReference type="SAM" id="Phobius"/>
    </source>
</evidence>
<keyword evidence="3 7" id="KW-0812">Transmembrane</keyword>
<feature type="transmembrane region" description="Helical" evidence="7">
    <location>
        <begin position="173"/>
        <end position="196"/>
    </location>
</feature>
<feature type="transmembrane region" description="Helical" evidence="7">
    <location>
        <begin position="61"/>
        <end position="82"/>
    </location>
</feature>
<dbReference type="SMART" id="SM00014">
    <property type="entry name" value="acidPPc"/>
    <property type="match status" value="1"/>
</dbReference>
<reference evidence="9" key="1">
    <citation type="journal article" date="2021" name="PeerJ">
        <title>Extensive microbial diversity within the chicken gut microbiome revealed by metagenomics and culture.</title>
        <authorList>
            <person name="Gilroy R."/>
            <person name="Ravi A."/>
            <person name="Getino M."/>
            <person name="Pursley I."/>
            <person name="Horton D.L."/>
            <person name="Alikhan N.F."/>
            <person name="Baker D."/>
            <person name="Gharbi K."/>
            <person name="Hall N."/>
            <person name="Watson M."/>
            <person name="Adriaenssens E.M."/>
            <person name="Foster-Nyarko E."/>
            <person name="Jarju S."/>
            <person name="Secka A."/>
            <person name="Antonio M."/>
            <person name="Oren A."/>
            <person name="Chaudhuri R.R."/>
            <person name="La Ragione R."/>
            <person name="Hildebrand F."/>
            <person name="Pallen M.J."/>
        </authorList>
    </citation>
    <scope>NUCLEOTIDE SEQUENCE</scope>
    <source>
        <strain evidence="9">ChiGjej2B2-19336</strain>
    </source>
</reference>
<keyword evidence="4" id="KW-0378">Hydrolase</keyword>
<organism evidence="9 10">
    <name type="scientific">Mailhella massiliensis</name>
    <dbReference type="NCBI Taxonomy" id="1903261"/>
    <lineage>
        <taxon>Bacteria</taxon>
        <taxon>Pseudomonadati</taxon>
        <taxon>Thermodesulfobacteriota</taxon>
        <taxon>Desulfovibrionia</taxon>
        <taxon>Desulfovibrionales</taxon>
        <taxon>Desulfovibrionaceae</taxon>
        <taxon>Mailhella</taxon>
    </lineage>
</organism>
<reference evidence="9" key="2">
    <citation type="submission" date="2021-09" db="EMBL/GenBank/DDBJ databases">
        <authorList>
            <person name="Gilroy R."/>
        </authorList>
    </citation>
    <scope>NUCLEOTIDE SEQUENCE</scope>
    <source>
        <strain evidence="9">ChiGjej2B2-19336</strain>
    </source>
</reference>
<feature type="transmembrane region" description="Helical" evidence="7">
    <location>
        <begin position="127"/>
        <end position="145"/>
    </location>
</feature>
<dbReference type="AlphaFoldDB" id="A0A921DQ49"/>
<keyword evidence="5 7" id="KW-1133">Transmembrane helix</keyword>
<feature type="transmembrane region" description="Helical" evidence="7">
    <location>
        <begin position="150"/>
        <end position="167"/>
    </location>
</feature>
<sequence>MFQIIDQSLFEVLNVSVHNAVFNFIMPLFSQVWLMWVGALICVTAYAVHCWRSSLEPVGRVLMLVLLMGLSVGVTDITTSALKSSIDRERPCQVVMGANYYDTATEQWLVINEDTTETETLGGSMPSSPAAACMAVAVVLSMLFYRSNPWVYLLPFCVGFSQIYVGKNYPFDILVGWLIGLLSVIAVWWICHLIIIRFSSHRRLG</sequence>
<evidence type="ECO:0000256" key="6">
    <source>
        <dbReference type="ARBA" id="ARBA00023136"/>
    </source>
</evidence>
<evidence type="ECO:0000256" key="3">
    <source>
        <dbReference type="ARBA" id="ARBA00022692"/>
    </source>
</evidence>
<dbReference type="Proteomes" id="UP000698963">
    <property type="component" value="Unassembled WGS sequence"/>
</dbReference>
<dbReference type="PANTHER" id="PTHR14969">
    <property type="entry name" value="SPHINGOSINE-1-PHOSPHATE PHOSPHOHYDROLASE"/>
    <property type="match status" value="1"/>
</dbReference>
<protein>
    <submittedName>
        <fullName evidence="9">Phosphatase PAP2 family protein</fullName>
    </submittedName>
</protein>
<evidence type="ECO:0000256" key="5">
    <source>
        <dbReference type="ARBA" id="ARBA00022989"/>
    </source>
</evidence>
<accession>A0A921DQ49</accession>
<evidence type="ECO:0000256" key="2">
    <source>
        <dbReference type="ARBA" id="ARBA00022475"/>
    </source>
</evidence>
<proteinExistence type="predicted"/>
<gene>
    <name evidence="9" type="ORF">K8W16_00140</name>
</gene>
<dbReference type="Gene3D" id="1.20.144.10">
    <property type="entry name" value="Phosphatidic acid phosphatase type 2/haloperoxidase"/>
    <property type="match status" value="1"/>
</dbReference>
<dbReference type="GO" id="GO:0016787">
    <property type="term" value="F:hydrolase activity"/>
    <property type="evidence" value="ECO:0007669"/>
    <property type="project" value="UniProtKB-KW"/>
</dbReference>
<evidence type="ECO:0000259" key="8">
    <source>
        <dbReference type="SMART" id="SM00014"/>
    </source>
</evidence>